<evidence type="ECO:0000256" key="9">
    <source>
        <dbReference type="ARBA" id="ARBA00022679"/>
    </source>
</evidence>
<evidence type="ECO:0000256" key="15">
    <source>
        <dbReference type="ARBA" id="ARBA00032605"/>
    </source>
</evidence>
<dbReference type="GO" id="GO:0009236">
    <property type="term" value="P:cobalamin biosynthetic process"/>
    <property type="evidence" value="ECO:0007669"/>
    <property type="project" value="UniProtKB-UniRule"/>
</dbReference>
<dbReference type="PANTHER" id="PTHR34148">
    <property type="entry name" value="ADENOSYLCOBINAMIDE-GDP RIBAZOLETRANSFERASE"/>
    <property type="match status" value="1"/>
</dbReference>
<dbReference type="Pfam" id="PF02654">
    <property type="entry name" value="CobS"/>
    <property type="match status" value="1"/>
</dbReference>
<feature type="transmembrane region" description="Helical" evidence="19">
    <location>
        <begin position="210"/>
        <end position="228"/>
    </location>
</feature>
<keyword evidence="11 19" id="KW-0460">Magnesium</keyword>
<keyword evidence="10 19" id="KW-0812">Transmembrane</keyword>
<evidence type="ECO:0000313" key="21">
    <source>
        <dbReference type="Proteomes" id="UP000530571"/>
    </source>
</evidence>
<dbReference type="RefSeq" id="WP_183484407.1">
    <property type="nucleotide sequence ID" value="NZ_JACIDZ010000004.1"/>
</dbReference>
<comment type="cofactor">
    <cofactor evidence="1 19">
        <name>Mg(2+)</name>
        <dbReference type="ChEBI" id="CHEBI:18420"/>
    </cofactor>
</comment>
<evidence type="ECO:0000256" key="4">
    <source>
        <dbReference type="ARBA" id="ARBA00010561"/>
    </source>
</evidence>
<keyword evidence="7 19" id="KW-1003">Cell membrane</keyword>
<dbReference type="PANTHER" id="PTHR34148:SF1">
    <property type="entry name" value="ADENOSYLCOBINAMIDE-GDP RIBAZOLETRANSFERASE"/>
    <property type="match status" value="1"/>
</dbReference>
<evidence type="ECO:0000256" key="17">
    <source>
        <dbReference type="ARBA" id="ARBA00048623"/>
    </source>
</evidence>
<feature type="transmembrane region" description="Helical" evidence="19">
    <location>
        <begin position="37"/>
        <end position="60"/>
    </location>
</feature>
<comment type="catalytic activity">
    <reaction evidence="18 19">
        <text>alpha-ribazole 5'-phosphate + adenosylcob(III)inamide-GDP = adenosylcob(III)alamin 5'-phosphate + GMP + H(+)</text>
        <dbReference type="Rhea" id="RHEA:23560"/>
        <dbReference type="ChEBI" id="CHEBI:15378"/>
        <dbReference type="ChEBI" id="CHEBI:57918"/>
        <dbReference type="ChEBI" id="CHEBI:58115"/>
        <dbReference type="ChEBI" id="CHEBI:60487"/>
        <dbReference type="ChEBI" id="CHEBI:60493"/>
        <dbReference type="EC" id="2.7.8.26"/>
    </reaction>
</comment>
<comment type="pathway">
    <text evidence="3 19">Cofactor biosynthesis; adenosylcobalamin biosynthesis; adenosylcobalamin from cob(II)yrinate a,c-diamide: step 7/7.</text>
</comment>
<evidence type="ECO:0000256" key="13">
    <source>
        <dbReference type="ARBA" id="ARBA00023136"/>
    </source>
</evidence>
<proteinExistence type="inferred from homology"/>
<evidence type="ECO:0000256" key="5">
    <source>
        <dbReference type="ARBA" id="ARBA00013200"/>
    </source>
</evidence>
<feature type="transmembrane region" description="Helical" evidence="19">
    <location>
        <begin position="66"/>
        <end position="84"/>
    </location>
</feature>
<keyword evidence="13 19" id="KW-0472">Membrane</keyword>
<comment type="subcellular location">
    <subcellularLocation>
        <location evidence="2 19">Cell membrane</location>
        <topology evidence="2 19">Multi-pass membrane protein</topology>
    </subcellularLocation>
</comment>
<gene>
    <name evidence="19" type="primary">cobS</name>
    <name evidence="20" type="ORF">GGR30_001566</name>
</gene>
<evidence type="ECO:0000256" key="16">
    <source>
        <dbReference type="ARBA" id="ARBA00032853"/>
    </source>
</evidence>
<dbReference type="HAMAP" id="MF_00719">
    <property type="entry name" value="CobS"/>
    <property type="match status" value="1"/>
</dbReference>
<dbReference type="AlphaFoldDB" id="A0A7W6KI90"/>
<comment type="similarity">
    <text evidence="4 19">Belongs to the CobS family.</text>
</comment>
<evidence type="ECO:0000256" key="6">
    <source>
        <dbReference type="ARBA" id="ARBA00015850"/>
    </source>
</evidence>
<evidence type="ECO:0000256" key="18">
    <source>
        <dbReference type="ARBA" id="ARBA00049504"/>
    </source>
</evidence>
<evidence type="ECO:0000256" key="14">
    <source>
        <dbReference type="ARBA" id="ARBA00025228"/>
    </source>
</evidence>
<feature type="transmembrane region" description="Helical" evidence="19">
    <location>
        <begin position="144"/>
        <end position="165"/>
    </location>
</feature>
<reference evidence="20 21" key="1">
    <citation type="submission" date="2020-08" db="EMBL/GenBank/DDBJ databases">
        <title>Genomic Encyclopedia of Type Strains, Phase IV (KMG-IV): sequencing the most valuable type-strain genomes for metagenomic binning, comparative biology and taxonomic classification.</title>
        <authorList>
            <person name="Goeker M."/>
        </authorList>
    </citation>
    <scope>NUCLEOTIDE SEQUENCE [LARGE SCALE GENOMIC DNA]</scope>
    <source>
        <strain evidence="20 21">DSM 28101</strain>
    </source>
</reference>
<organism evidence="20 21">
    <name type="scientific">Martelella radicis</name>
    <dbReference type="NCBI Taxonomy" id="1397476"/>
    <lineage>
        <taxon>Bacteria</taxon>
        <taxon>Pseudomonadati</taxon>
        <taxon>Pseudomonadota</taxon>
        <taxon>Alphaproteobacteria</taxon>
        <taxon>Hyphomicrobiales</taxon>
        <taxon>Aurantimonadaceae</taxon>
        <taxon>Martelella</taxon>
    </lineage>
</organism>
<dbReference type="UniPathway" id="UPA00148">
    <property type="reaction ID" value="UER00238"/>
</dbReference>
<keyword evidence="9 19" id="KW-0808">Transferase</keyword>
<name>A0A7W6KI90_9HYPH</name>
<feature type="transmembrane region" description="Helical" evidence="19">
    <location>
        <begin position="116"/>
        <end position="138"/>
    </location>
</feature>
<comment type="caution">
    <text evidence="20">The sequence shown here is derived from an EMBL/GenBank/DDBJ whole genome shotgun (WGS) entry which is preliminary data.</text>
</comment>
<evidence type="ECO:0000256" key="2">
    <source>
        <dbReference type="ARBA" id="ARBA00004651"/>
    </source>
</evidence>
<evidence type="ECO:0000256" key="10">
    <source>
        <dbReference type="ARBA" id="ARBA00022692"/>
    </source>
</evidence>
<keyword evidence="12 19" id="KW-1133">Transmembrane helix</keyword>
<evidence type="ECO:0000256" key="8">
    <source>
        <dbReference type="ARBA" id="ARBA00022573"/>
    </source>
</evidence>
<dbReference type="InterPro" id="IPR003805">
    <property type="entry name" value="CobS"/>
</dbReference>
<comment type="function">
    <text evidence="14 19">Joins adenosylcobinamide-GDP and alpha-ribazole to generate adenosylcobalamin (Ado-cobalamin). Also synthesizes adenosylcobalamin 5'-phosphate from adenosylcobinamide-GDP and alpha-ribazole 5'-phosphate.</text>
</comment>
<evidence type="ECO:0000256" key="19">
    <source>
        <dbReference type="HAMAP-Rule" id="MF_00719"/>
    </source>
</evidence>
<evidence type="ECO:0000313" key="20">
    <source>
        <dbReference type="EMBL" id="MBB4121648.1"/>
    </source>
</evidence>
<evidence type="ECO:0000256" key="7">
    <source>
        <dbReference type="ARBA" id="ARBA00022475"/>
    </source>
</evidence>
<dbReference type="EMBL" id="JACIDZ010000004">
    <property type="protein sequence ID" value="MBB4121648.1"/>
    <property type="molecule type" value="Genomic_DNA"/>
</dbReference>
<protein>
    <recommendedName>
        <fullName evidence="6 19">Adenosylcobinamide-GDP ribazoletransferase</fullName>
        <ecNumber evidence="5 19">2.7.8.26</ecNumber>
    </recommendedName>
    <alternativeName>
        <fullName evidence="16 19">Cobalamin synthase</fullName>
    </alternativeName>
    <alternativeName>
        <fullName evidence="15 19">Cobalamin-5'-phosphate synthase</fullName>
    </alternativeName>
</protein>
<dbReference type="GO" id="GO:0051073">
    <property type="term" value="F:adenosylcobinamide-GDP ribazoletransferase activity"/>
    <property type="evidence" value="ECO:0007669"/>
    <property type="project" value="UniProtKB-UniRule"/>
</dbReference>
<keyword evidence="21" id="KW-1185">Reference proteome</keyword>
<keyword evidence="8 19" id="KW-0169">Cobalamin biosynthesis</keyword>
<evidence type="ECO:0000256" key="1">
    <source>
        <dbReference type="ARBA" id="ARBA00001946"/>
    </source>
</evidence>
<accession>A0A7W6KI90</accession>
<evidence type="ECO:0000256" key="11">
    <source>
        <dbReference type="ARBA" id="ARBA00022842"/>
    </source>
</evidence>
<dbReference type="Proteomes" id="UP000530571">
    <property type="component" value="Unassembled WGS sequence"/>
</dbReference>
<comment type="catalytic activity">
    <reaction evidence="17 19">
        <text>alpha-ribazole + adenosylcob(III)inamide-GDP = adenosylcob(III)alamin + GMP + H(+)</text>
        <dbReference type="Rhea" id="RHEA:16049"/>
        <dbReference type="ChEBI" id="CHEBI:10329"/>
        <dbReference type="ChEBI" id="CHEBI:15378"/>
        <dbReference type="ChEBI" id="CHEBI:18408"/>
        <dbReference type="ChEBI" id="CHEBI:58115"/>
        <dbReference type="ChEBI" id="CHEBI:60487"/>
        <dbReference type="EC" id="2.7.8.26"/>
    </reaction>
</comment>
<dbReference type="GO" id="GO:0005886">
    <property type="term" value="C:plasma membrane"/>
    <property type="evidence" value="ECO:0007669"/>
    <property type="project" value="UniProtKB-SubCell"/>
</dbReference>
<dbReference type="EC" id="2.7.8.26" evidence="5 19"/>
<evidence type="ECO:0000256" key="12">
    <source>
        <dbReference type="ARBA" id="ARBA00022989"/>
    </source>
</evidence>
<evidence type="ECO:0000256" key="3">
    <source>
        <dbReference type="ARBA" id="ARBA00004663"/>
    </source>
</evidence>
<sequence length="259" mass="26036">MTRLTRLATDLAVATGFLTRYPIPAEMQTDPPDGARAAWAFPFAAVLAMLLPAFVFLVLLELGAGALISALIAIGASLLVTGALHEDALADSADGLLAGKTRESALSIMKDSRTGVYGTLALVFSILLRAVALAILVAEGSLNAALLFIAAAAGGRAAMVCQWSVLQSARTDGVAATLGRPERSVAVCALLSGLGAVALLAGLSGALLPALLAIGAAALAAAGFTIFVSRRLGGYTGDTLGATAQISETAFLVTLAICV</sequence>
<dbReference type="GO" id="GO:0008818">
    <property type="term" value="F:cobalamin 5'-phosphate synthase activity"/>
    <property type="evidence" value="ECO:0007669"/>
    <property type="project" value="UniProtKB-UniRule"/>
</dbReference>